<sequence>MKIGIDDSGIIQRWVETCLDCPSLGPAVSFFVEKNDQLLAGITLYNYTKNDIHIAVYATTPRFLTRTLMANVFGYCFDQLQVDRITTTVQVSNSHANRFNQRIGFVKEGRVRRAISGEDAVLYGMLREDCRWLKGVSNG</sequence>
<dbReference type="InterPro" id="IPR016181">
    <property type="entry name" value="Acyl_CoA_acyltransferase"/>
</dbReference>
<comment type="caution">
    <text evidence="2">The sequence shown here is derived from an EMBL/GenBank/DDBJ whole genome shotgun (WGS) entry which is preliminary data.</text>
</comment>
<gene>
    <name evidence="2" type="ORF">GCM10023116_48320</name>
</gene>
<dbReference type="Pfam" id="PF00583">
    <property type="entry name" value="Acetyltransf_1"/>
    <property type="match status" value="1"/>
</dbReference>
<proteinExistence type="predicted"/>
<evidence type="ECO:0000259" key="1">
    <source>
        <dbReference type="PROSITE" id="PS51186"/>
    </source>
</evidence>
<evidence type="ECO:0000313" key="3">
    <source>
        <dbReference type="Proteomes" id="UP001500604"/>
    </source>
</evidence>
<evidence type="ECO:0000313" key="2">
    <source>
        <dbReference type="EMBL" id="GAA4652548.1"/>
    </source>
</evidence>
<dbReference type="Proteomes" id="UP001500604">
    <property type="component" value="Unassembled WGS sequence"/>
</dbReference>
<feature type="domain" description="N-acetyltransferase" evidence="1">
    <location>
        <begin position="1"/>
        <end position="128"/>
    </location>
</feature>
<protein>
    <recommendedName>
        <fullName evidence="1">N-acetyltransferase domain-containing protein</fullName>
    </recommendedName>
</protein>
<dbReference type="InterPro" id="IPR000182">
    <property type="entry name" value="GNAT_dom"/>
</dbReference>
<name>A0ABP8V8G0_9GAMM</name>
<organism evidence="2 3">
    <name type="scientific">Kistimonas scapharcae</name>
    <dbReference type="NCBI Taxonomy" id="1036133"/>
    <lineage>
        <taxon>Bacteria</taxon>
        <taxon>Pseudomonadati</taxon>
        <taxon>Pseudomonadota</taxon>
        <taxon>Gammaproteobacteria</taxon>
        <taxon>Oceanospirillales</taxon>
        <taxon>Endozoicomonadaceae</taxon>
        <taxon>Kistimonas</taxon>
    </lineage>
</organism>
<dbReference type="SUPFAM" id="SSF55729">
    <property type="entry name" value="Acyl-CoA N-acyltransferases (Nat)"/>
    <property type="match status" value="1"/>
</dbReference>
<dbReference type="RefSeq" id="WP_345199137.1">
    <property type="nucleotide sequence ID" value="NZ_BAABFL010000477.1"/>
</dbReference>
<dbReference type="PROSITE" id="PS51186">
    <property type="entry name" value="GNAT"/>
    <property type="match status" value="1"/>
</dbReference>
<reference evidence="3" key="1">
    <citation type="journal article" date="2019" name="Int. J. Syst. Evol. Microbiol.">
        <title>The Global Catalogue of Microorganisms (GCM) 10K type strain sequencing project: providing services to taxonomists for standard genome sequencing and annotation.</title>
        <authorList>
            <consortium name="The Broad Institute Genomics Platform"/>
            <consortium name="The Broad Institute Genome Sequencing Center for Infectious Disease"/>
            <person name="Wu L."/>
            <person name="Ma J."/>
        </authorList>
    </citation>
    <scope>NUCLEOTIDE SEQUENCE [LARGE SCALE GENOMIC DNA]</scope>
    <source>
        <strain evidence="3">JCM 17805</strain>
    </source>
</reference>
<accession>A0ABP8V8G0</accession>
<keyword evidence="3" id="KW-1185">Reference proteome</keyword>
<dbReference type="Gene3D" id="3.40.630.30">
    <property type="match status" value="1"/>
</dbReference>
<dbReference type="EMBL" id="BAABFL010000477">
    <property type="protein sequence ID" value="GAA4652548.1"/>
    <property type="molecule type" value="Genomic_DNA"/>
</dbReference>